<dbReference type="SUPFAM" id="SSF53850">
    <property type="entry name" value="Periplasmic binding protein-like II"/>
    <property type="match status" value="1"/>
</dbReference>
<dbReference type="Gene3D" id="3.40.190.10">
    <property type="entry name" value="Periplasmic binding protein-like II"/>
    <property type="match status" value="1"/>
</dbReference>
<comment type="similarity">
    <text evidence="1">Belongs to the bacterial solute-binding protein 5 family.</text>
</comment>
<dbReference type="GO" id="GO:1904680">
    <property type="term" value="F:peptide transmembrane transporter activity"/>
    <property type="evidence" value="ECO:0007669"/>
    <property type="project" value="TreeGrafter"/>
</dbReference>
<gene>
    <name evidence="6" type="ORF">Q760_01470</name>
</gene>
<keyword evidence="7" id="KW-1185">Reference proteome</keyword>
<dbReference type="OrthoDB" id="5240629at2"/>
<dbReference type="GO" id="GO:0042597">
    <property type="term" value="C:periplasmic space"/>
    <property type="evidence" value="ECO:0007669"/>
    <property type="project" value="UniProtKB-ARBA"/>
</dbReference>
<dbReference type="Proteomes" id="UP000029833">
    <property type="component" value="Unassembled WGS sequence"/>
</dbReference>
<dbReference type="Gene3D" id="3.10.105.10">
    <property type="entry name" value="Dipeptide-binding Protein, Domain 3"/>
    <property type="match status" value="1"/>
</dbReference>
<feature type="domain" description="Solute-binding protein family 5" evidence="5">
    <location>
        <begin position="94"/>
        <end position="454"/>
    </location>
</feature>
<comment type="caution">
    <text evidence="6">The sequence shown here is derived from an EMBL/GenBank/DDBJ whole genome shotgun (WGS) entry which is preliminary data.</text>
</comment>
<keyword evidence="3 4" id="KW-0732">Signal</keyword>
<dbReference type="PANTHER" id="PTHR30290:SF9">
    <property type="entry name" value="OLIGOPEPTIDE-BINDING PROTEIN APPA"/>
    <property type="match status" value="1"/>
</dbReference>
<dbReference type="CDD" id="cd08492">
    <property type="entry name" value="PBP2_NikA_DppA_OppA_like_15"/>
    <property type="match status" value="1"/>
</dbReference>
<evidence type="ECO:0000259" key="5">
    <source>
        <dbReference type="Pfam" id="PF00496"/>
    </source>
</evidence>
<evidence type="ECO:0000313" key="7">
    <source>
        <dbReference type="Proteomes" id="UP000029833"/>
    </source>
</evidence>
<dbReference type="AlphaFoldDB" id="A0A0A0BBV7"/>
<dbReference type="Pfam" id="PF00496">
    <property type="entry name" value="SBP_bac_5"/>
    <property type="match status" value="1"/>
</dbReference>
<keyword evidence="2" id="KW-0813">Transport</keyword>
<dbReference type="InterPro" id="IPR039424">
    <property type="entry name" value="SBP_5"/>
</dbReference>
<evidence type="ECO:0000256" key="1">
    <source>
        <dbReference type="ARBA" id="ARBA00005695"/>
    </source>
</evidence>
<dbReference type="InterPro" id="IPR030678">
    <property type="entry name" value="Peptide/Ni-bd"/>
</dbReference>
<reference evidence="6 7" key="1">
    <citation type="submission" date="2013-10" db="EMBL/GenBank/DDBJ databases">
        <authorList>
            <person name="Wang G."/>
            <person name="Zhuang W."/>
        </authorList>
    </citation>
    <scope>NUCLEOTIDE SEQUENCE [LARGE SCALE GENOMIC DNA]</scope>
    <source>
        <strain evidence="6 7">DSM 20118</strain>
    </source>
</reference>
<dbReference type="PIRSF" id="PIRSF002741">
    <property type="entry name" value="MppA"/>
    <property type="match status" value="1"/>
</dbReference>
<organism evidence="6 7">
    <name type="scientific">Cellulomonas cellasea DSM 20118</name>
    <dbReference type="NCBI Taxonomy" id="1408250"/>
    <lineage>
        <taxon>Bacteria</taxon>
        <taxon>Bacillati</taxon>
        <taxon>Actinomycetota</taxon>
        <taxon>Actinomycetes</taxon>
        <taxon>Micrococcales</taxon>
        <taxon>Cellulomonadaceae</taxon>
        <taxon>Cellulomonas</taxon>
    </lineage>
</organism>
<dbReference type="PANTHER" id="PTHR30290">
    <property type="entry name" value="PERIPLASMIC BINDING COMPONENT OF ABC TRANSPORTER"/>
    <property type="match status" value="1"/>
</dbReference>
<feature type="signal peptide" evidence="4">
    <location>
        <begin position="1"/>
        <end position="32"/>
    </location>
</feature>
<proteinExistence type="inferred from homology"/>
<dbReference type="InterPro" id="IPR000914">
    <property type="entry name" value="SBP_5_dom"/>
</dbReference>
<evidence type="ECO:0000256" key="4">
    <source>
        <dbReference type="SAM" id="SignalP"/>
    </source>
</evidence>
<dbReference type="STRING" id="1408250.Q760_01470"/>
<protein>
    <submittedName>
        <fullName evidence="6">Peptide ABC transporter permease</fullName>
    </submittedName>
</protein>
<dbReference type="RefSeq" id="WP_084142457.1">
    <property type="nucleotide sequence ID" value="NZ_AXNT01000011.1"/>
</dbReference>
<evidence type="ECO:0000256" key="2">
    <source>
        <dbReference type="ARBA" id="ARBA00022448"/>
    </source>
</evidence>
<dbReference type="EMBL" id="AXNT01000011">
    <property type="protein sequence ID" value="KGM03572.1"/>
    <property type="molecule type" value="Genomic_DNA"/>
</dbReference>
<dbReference type="GO" id="GO:0043190">
    <property type="term" value="C:ATP-binding cassette (ABC) transporter complex"/>
    <property type="evidence" value="ECO:0007669"/>
    <property type="project" value="InterPro"/>
</dbReference>
<dbReference type="GO" id="GO:0015833">
    <property type="term" value="P:peptide transport"/>
    <property type="evidence" value="ECO:0007669"/>
    <property type="project" value="TreeGrafter"/>
</dbReference>
<name>A0A0A0BBV7_9CELL</name>
<accession>A0A0A0BBV7</accession>
<sequence>MHAPSFSTRPRVLAAFAVPALALALAACGSQAADPATTPSSSGEPVAGGELTFAIGNDPISLNPSGTGSGNDTWYVTRQLVDSLLWQDPADGTLHPWLATGWTANADATSFTFTLRDDVTFSDGTPLTAQSVKSTFDDAIAAGALSQAAPLLAGYDQSVAVDEHTVEVRFSRPNAAFPQAASSVTLGILGEATFAVPFADRASGEAVVASGPFVLDHYAKDVETVLTAREDYAWGPDGRENTGAAHLEGVTFQVLPEAGVRTGSLTSEQVDVAGGIAPSDVPGVRDAGLGLVTRANPGIVFGLSFNGASTLGADPAVREAVSLAIDRDVVRDTALTEDFAVATSVLSHTTPGAVDLSEDITTDADAAVEVLEDAGWAREGDGLFAKDGAPLELEVVWISNFGPNQTSLELIQQQLKDVGIGVNLWSGTVPEFTERLKAGQFDAAWGNLSRADGDVLRTQYSSAATNYYRVDDPELEALLQEQLTVADPAARTEVVAQVQERLLATHAQVPVHELTTVVGTLTDVHGVELGADSRLDQLTSAWLDR</sequence>
<evidence type="ECO:0000256" key="3">
    <source>
        <dbReference type="ARBA" id="ARBA00022729"/>
    </source>
</evidence>
<feature type="chain" id="PRO_5001959439" evidence="4">
    <location>
        <begin position="33"/>
        <end position="545"/>
    </location>
</feature>
<evidence type="ECO:0000313" key="6">
    <source>
        <dbReference type="EMBL" id="KGM03572.1"/>
    </source>
</evidence>